<dbReference type="Proteomes" id="UP000054359">
    <property type="component" value="Unassembled WGS sequence"/>
</dbReference>
<evidence type="ECO:0000256" key="1">
    <source>
        <dbReference type="SAM" id="SignalP"/>
    </source>
</evidence>
<dbReference type="AlphaFoldDB" id="A0A087TN47"/>
<proteinExistence type="predicted"/>
<dbReference type="EMBL" id="KK115982">
    <property type="protein sequence ID" value="KFM66536.1"/>
    <property type="molecule type" value="Genomic_DNA"/>
</dbReference>
<keyword evidence="1" id="KW-0732">Signal</keyword>
<evidence type="ECO:0000313" key="3">
    <source>
        <dbReference type="Proteomes" id="UP000054359"/>
    </source>
</evidence>
<reference evidence="2 3" key="1">
    <citation type="submission" date="2013-11" db="EMBL/GenBank/DDBJ databases">
        <title>Genome sequencing of Stegodyphus mimosarum.</title>
        <authorList>
            <person name="Bechsgaard J."/>
        </authorList>
    </citation>
    <scope>NUCLEOTIDE SEQUENCE [LARGE SCALE GENOMIC DNA]</scope>
</reference>
<organism evidence="2 3">
    <name type="scientific">Stegodyphus mimosarum</name>
    <name type="common">African social velvet spider</name>
    <dbReference type="NCBI Taxonomy" id="407821"/>
    <lineage>
        <taxon>Eukaryota</taxon>
        <taxon>Metazoa</taxon>
        <taxon>Ecdysozoa</taxon>
        <taxon>Arthropoda</taxon>
        <taxon>Chelicerata</taxon>
        <taxon>Arachnida</taxon>
        <taxon>Araneae</taxon>
        <taxon>Araneomorphae</taxon>
        <taxon>Entelegynae</taxon>
        <taxon>Eresoidea</taxon>
        <taxon>Eresidae</taxon>
        <taxon>Stegodyphus</taxon>
    </lineage>
</organism>
<gene>
    <name evidence="2" type="ORF">X975_23622</name>
</gene>
<sequence length="126" mass="12580">MKWLTVIFVLLLSYFTYGGIIHSHGGGGKVLIAHEIGELGSHSIGGGHGGLIAAHGGGHGSLGGGADVFTIPIIKHVPVVNHVPVVKNVKVVKHVPVVKHLPVVQHLTVIAGGGSGGGGGVGYSGD</sequence>
<name>A0A087TN47_STEMI</name>
<evidence type="ECO:0008006" key="4">
    <source>
        <dbReference type="Google" id="ProtNLM"/>
    </source>
</evidence>
<evidence type="ECO:0000313" key="2">
    <source>
        <dbReference type="EMBL" id="KFM66536.1"/>
    </source>
</evidence>
<feature type="chain" id="PRO_5001829792" description="Adult-specific cuticular protein ACP-20" evidence="1">
    <location>
        <begin position="19"/>
        <end position="126"/>
    </location>
</feature>
<protein>
    <recommendedName>
        <fullName evidence="4">Adult-specific cuticular protein ACP-20</fullName>
    </recommendedName>
</protein>
<keyword evidence="3" id="KW-1185">Reference proteome</keyword>
<feature type="non-terminal residue" evidence="2">
    <location>
        <position position="126"/>
    </location>
</feature>
<accession>A0A087TN47</accession>
<feature type="signal peptide" evidence="1">
    <location>
        <begin position="1"/>
        <end position="18"/>
    </location>
</feature>